<evidence type="ECO:0000313" key="4">
    <source>
        <dbReference type="Proteomes" id="UP000221369"/>
    </source>
</evidence>
<organism evidence="3 4">
    <name type="scientific">Paramicrobacterium agarici</name>
    <dbReference type="NCBI Taxonomy" id="630514"/>
    <lineage>
        <taxon>Bacteria</taxon>
        <taxon>Bacillati</taxon>
        <taxon>Actinomycetota</taxon>
        <taxon>Actinomycetes</taxon>
        <taxon>Micrococcales</taxon>
        <taxon>Microbacteriaceae</taxon>
        <taxon>Paramicrobacterium</taxon>
    </lineage>
</organism>
<keyword evidence="1" id="KW-0812">Transmembrane</keyword>
<evidence type="ECO:0000313" key="3">
    <source>
        <dbReference type="EMBL" id="PFG30968.1"/>
    </source>
</evidence>
<feature type="transmembrane region" description="Helical" evidence="1">
    <location>
        <begin position="308"/>
        <end position="327"/>
    </location>
</feature>
<dbReference type="SUPFAM" id="SSF53300">
    <property type="entry name" value="vWA-like"/>
    <property type="match status" value="1"/>
</dbReference>
<feature type="domain" description="VWFA" evidence="2">
    <location>
        <begin position="97"/>
        <end position="286"/>
    </location>
</feature>
<comment type="caution">
    <text evidence="3">The sequence shown here is derived from an EMBL/GenBank/DDBJ whole genome shotgun (WGS) entry which is preliminary data.</text>
</comment>
<dbReference type="Proteomes" id="UP000221369">
    <property type="component" value="Unassembled WGS sequence"/>
</dbReference>
<evidence type="ECO:0000256" key="1">
    <source>
        <dbReference type="SAM" id="Phobius"/>
    </source>
</evidence>
<gene>
    <name evidence="3" type="ORF">ATJ78_1913</name>
</gene>
<protein>
    <submittedName>
        <fullName evidence="3">von Willebrand factor type A domain-containing protein</fullName>
    </submittedName>
</protein>
<keyword evidence="1" id="KW-0472">Membrane</keyword>
<keyword evidence="1" id="KW-1133">Transmembrane helix</keyword>
<dbReference type="AlphaFoldDB" id="A0A2A9DWA4"/>
<evidence type="ECO:0000259" key="2">
    <source>
        <dbReference type="PROSITE" id="PS50234"/>
    </source>
</evidence>
<dbReference type="SMART" id="SM00327">
    <property type="entry name" value="VWA"/>
    <property type="match status" value="1"/>
</dbReference>
<feature type="transmembrane region" description="Helical" evidence="1">
    <location>
        <begin position="60"/>
        <end position="79"/>
    </location>
</feature>
<dbReference type="EMBL" id="PDJE01000001">
    <property type="protein sequence ID" value="PFG30968.1"/>
    <property type="molecule type" value="Genomic_DNA"/>
</dbReference>
<accession>A0A2A9DWA4</accession>
<keyword evidence="4" id="KW-1185">Reference proteome</keyword>
<dbReference type="Gene3D" id="3.40.50.410">
    <property type="entry name" value="von Willebrand factor, type A domain"/>
    <property type="match status" value="1"/>
</dbReference>
<name>A0A2A9DWA4_9MICO</name>
<dbReference type="Pfam" id="PF00092">
    <property type="entry name" value="VWA"/>
    <property type="match status" value="1"/>
</dbReference>
<sequence length="329" mass="35770">MEMLNAWAPLAWAAAVVVTVLVALLIRSRRRSASSAVRVAHLDRVTELPGFRTARARLRVGLGIAIAVTAVAVAASAALTSRIVTVRTVTPEVHNRDIVLCLDTSGSMTDYDVAILDTFIELVDEFEGERIGLTIFNASAVTYFPLTTDYDYVADQMITLRDNMEDPNTDYAYTDGTLLGDGSSLIGDGLASCTMRFDNLDDDRSRSIIFATDNFVAGKQLVSLPQAGQYAKDNGVVVYGLNPGDSTAQNYIEELAAELKDAVEMTGGEYFALSDPQAVPEIVHSIQEQEASAMDAPSYVVRSDKPDVFLWIAFCAILALLALGWRLRR</sequence>
<dbReference type="InterPro" id="IPR002035">
    <property type="entry name" value="VWF_A"/>
</dbReference>
<dbReference type="InterPro" id="IPR036465">
    <property type="entry name" value="vWFA_dom_sf"/>
</dbReference>
<dbReference type="RefSeq" id="WP_098407371.1">
    <property type="nucleotide sequence ID" value="NZ_PDJE01000001.1"/>
</dbReference>
<feature type="transmembrane region" description="Helical" evidence="1">
    <location>
        <begin position="6"/>
        <end position="26"/>
    </location>
</feature>
<dbReference type="PROSITE" id="PS50234">
    <property type="entry name" value="VWFA"/>
    <property type="match status" value="1"/>
</dbReference>
<proteinExistence type="predicted"/>
<reference evidence="3 4" key="1">
    <citation type="submission" date="2017-10" db="EMBL/GenBank/DDBJ databases">
        <title>Sequencing the genomes of 1000 actinobacteria strains.</title>
        <authorList>
            <person name="Klenk H.-P."/>
        </authorList>
    </citation>
    <scope>NUCLEOTIDE SEQUENCE [LARGE SCALE GENOMIC DNA]</scope>
    <source>
        <strain evidence="3 4">DSM 21798</strain>
    </source>
</reference>